<dbReference type="KEGG" id="cbol:CGC65_14880"/>
<keyword evidence="6 9" id="KW-0472">Membrane</keyword>
<keyword evidence="3" id="KW-0145">Chemotaxis</keyword>
<dbReference type="Pfam" id="PF00672">
    <property type="entry name" value="HAMP"/>
    <property type="match status" value="1"/>
</dbReference>
<dbReference type="Proteomes" id="UP000284543">
    <property type="component" value="Unassembled WGS sequence"/>
</dbReference>
<evidence type="ECO:0000256" key="8">
    <source>
        <dbReference type="PROSITE-ProRule" id="PRU00284"/>
    </source>
</evidence>
<dbReference type="CDD" id="cd06225">
    <property type="entry name" value="HAMP"/>
    <property type="match status" value="1"/>
</dbReference>
<keyword evidence="4 9" id="KW-0812">Transmembrane</keyword>
<dbReference type="GO" id="GO:0005886">
    <property type="term" value="C:plasma membrane"/>
    <property type="evidence" value="ECO:0007669"/>
    <property type="project" value="UniProtKB-SubCell"/>
</dbReference>
<proteinExistence type="inferred from homology"/>
<sequence length="688" mass="74410">MENSEGRGRINRKEGRGCRRSSISFKISLSLLLVLIPFLIILITMACVMAAGAISALNDKILEVQTDYAVSSVDDFFSSKVTAAGMFRDNDDLQTYFASVSREEDISAYNQLDDVLRVLNSALVQMGEKEKVMEAWVADPRTDSYLLSNGSVVDAGLEDTQWYESVISGGSTIITEPFLDPATHEMIVSIVSPVVSGNGSEITGLFGFDVYLDTLKQTLSDIKVGEAGYLELISNSSDYIYSDDPTASGKNVSEIKISDDYKNKVKNNYNGFADFTYSGVKYTAMFRNCDTTDWLAVATLPLSEVNHTRNYLIETMAFVSILMLALLVLLIVFAVRRVLKPLGGISASMEAFSRGNLDVDIRAAGDDEIGRLSESVRSSVRSLKDIIEDITYILTEVSAGNLAVPVEGNYIGDFRFIREALEQIIASLNDTLRQINISAEQVSCGSEQVSAGAQTLSRGAAEQAGSVEELATVINDLSQKITSNADLASEGSRLAANVGEEAVKSDGRMQELQNAIHNIKTSTFKIREIIRTIEDIAFQTNILAINAAVEAARAGDAGKGFAVVAGEVRNLASKSAQASRNSADLITHSLKAVEDGTLIVDATAVSMRNALNGVQNVVKTMDDIASASREQAYSVEQVTREMEQIAGVIQENSATAEESAAASEELSAQALLLKGLLERFRFDNTDVL</sequence>
<dbReference type="GO" id="GO:0004888">
    <property type="term" value="F:transmembrane signaling receptor activity"/>
    <property type="evidence" value="ECO:0007669"/>
    <property type="project" value="TreeGrafter"/>
</dbReference>
<dbReference type="AlphaFoldDB" id="A0A412Z5W2"/>
<dbReference type="Gene3D" id="1.10.287.950">
    <property type="entry name" value="Methyl-accepting chemotaxis protein"/>
    <property type="match status" value="1"/>
</dbReference>
<evidence type="ECO:0000313" key="13">
    <source>
        <dbReference type="Proteomes" id="UP000284543"/>
    </source>
</evidence>
<evidence type="ECO:0000256" key="3">
    <source>
        <dbReference type="ARBA" id="ARBA00022500"/>
    </source>
</evidence>
<dbReference type="SUPFAM" id="SSF58104">
    <property type="entry name" value="Methyl-accepting chemotaxis protein (MCP) signaling domain"/>
    <property type="match status" value="1"/>
</dbReference>
<evidence type="ECO:0000256" key="9">
    <source>
        <dbReference type="SAM" id="Phobius"/>
    </source>
</evidence>
<dbReference type="Pfam" id="PF02743">
    <property type="entry name" value="dCache_1"/>
    <property type="match status" value="1"/>
</dbReference>
<gene>
    <name evidence="12" type="ORF">DWW02_13940</name>
</gene>
<dbReference type="InterPro" id="IPR004089">
    <property type="entry name" value="MCPsignal_dom"/>
</dbReference>
<evidence type="ECO:0000313" key="12">
    <source>
        <dbReference type="EMBL" id="RGV75403.1"/>
    </source>
</evidence>
<organism evidence="12 13">
    <name type="scientific">Enterocloster bolteae</name>
    <dbReference type="NCBI Taxonomy" id="208479"/>
    <lineage>
        <taxon>Bacteria</taxon>
        <taxon>Bacillati</taxon>
        <taxon>Bacillota</taxon>
        <taxon>Clostridia</taxon>
        <taxon>Lachnospirales</taxon>
        <taxon>Lachnospiraceae</taxon>
        <taxon>Enterocloster</taxon>
    </lineage>
</organism>
<dbReference type="InterPro" id="IPR051310">
    <property type="entry name" value="MCP_chemotaxis"/>
</dbReference>
<keyword evidence="5 9" id="KW-1133">Transmembrane helix</keyword>
<dbReference type="PROSITE" id="PS50111">
    <property type="entry name" value="CHEMOTAXIS_TRANSDUC_2"/>
    <property type="match status" value="1"/>
</dbReference>
<evidence type="ECO:0000259" key="11">
    <source>
        <dbReference type="PROSITE" id="PS50885"/>
    </source>
</evidence>
<accession>A0A412Z5W2</accession>
<dbReference type="GO" id="GO:0006935">
    <property type="term" value="P:chemotaxis"/>
    <property type="evidence" value="ECO:0007669"/>
    <property type="project" value="UniProtKB-KW"/>
</dbReference>
<dbReference type="EMBL" id="QRZM01000005">
    <property type="protein sequence ID" value="RGV75403.1"/>
    <property type="molecule type" value="Genomic_DNA"/>
</dbReference>
<dbReference type="InterPro" id="IPR003660">
    <property type="entry name" value="HAMP_dom"/>
</dbReference>
<dbReference type="GO" id="GO:0007165">
    <property type="term" value="P:signal transduction"/>
    <property type="evidence" value="ECO:0007669"/>
    <property type="project" value="UniProtKB-KW"/>
</dbReference>
<dbReference type="CDD" id="cd18773">
    <property type="entry name" value="PDC1_HK_sensor"/>
    <property type="match status" value="1"/>
</dbReference>
<evidence type="ECO:0000256" key="1">
    <source>
        <dbReference type="ARBA" id="ARBA00004651"/>
    </source>
</evidence>
<keyword evidence="2" id="KW-1003">Cell membrane</keyword>
<feature type="transmembrane region" description="Helical" evidence="9">
    <location>
        <begin position="311"/>
        <end position="335"/>
    </location>
</feature>
<evidence type="ECO:0000259" key="10">
    <source>
        <dbReference type="PROSITE" id="PS50111"/>
    </source>
</evidence>
<keyword evidence="8" id="KW-0807">Transducer</keyword>
<dbReference type="PANTHER" id="PTHR43531:SF11">
    <property type="entry name" value="METHYL-ACCEPTING CHEMOTAXIS PROTEIN 3"/>
    <property type="match status" value="1"/>
</dbReference>
<dbReference type="InterPro" id="IPR033479">
    <property type="entry name" value="dCache_1"/>
</dbReference>
<evidence type="ECO:0000256" key="5">
    <source>
        <dbReference type="ARBA" id="ARBA00022989"/>
    </source>
</evidence>
<dbReference type="Pfam" id="PF00015">
    <property type="entry name" value="MCPsignal"/>
    <property type="match status" value="1"/>
</dbReference>
<comment type="caution">
    <text evidence="12">The sequence shown here is derived from an EMBL/GenBank/DDBJ whole genome shotgun (WGS) entry which is preliminary data.</text>
</comment>
<dbReference type="Gene3D" id="3.30.450.20">
    <property type="entry name" value="PAS domain"/>
    <property type="match status" value="2"/>
</dbReference>
<dbReference type="PANTHER" id="PTHR43531">
    <property type="entry name" value="PROTEIN ICFG"/>
    <property type="match status" value="1"/>
</dbReference>
<dbReference type="SMART" id="SM00304">
    <property type="entry name" value="HAMP"/>
    <property type="match status" value="2"/>
</dbReference>
<evidence type="ECO:0000256" key="2">
    <source>
        <dbReference type="ARBA" id="ARBA00022475"/>
    </source>
</evidence>
<protein>
    <submittedName>
        <fullName evidence="12">Methyl-accepting chemotaxis protein</fullName>
    </submittedName>
</protein>
<comment type="subcellular location">
    <subcellularLocation>
        <location evidence="1">Cell membrane</location>
        <topology evidence="1">Multi-pass membrane protein</topology>
    </subcellularLocation>
</comment>
<feature type="transmembrane region" description="Helical" evidence="9">
    <location>
        <begin position="29"/>
        <end position="54"/>
    </location>
</feature>
<feature type="domain" description="Methyl-accepting transducer" evidence="10">
    <location>
        <begin position="438"/>
        <end position="667"/>
    </location>
</feature>
<name>A0A412Z5W2_9FIRM</name>
<evidence type="ECO:0000256" key="4">
    <source>
        <dbReference type="ARBA" id="ARBA00022692"/>
    </source>
</evidence>
<comment type="similarity">
    <text evidence="7">Belongs to the methyl-accepting chemotaxis (MCP) protein family.</text>
</comment>
<dbReference type="SMART" id="SM00283">
    <property type="entry name" value="MA"/>
    <property type="match status" value="1"/>
</dbReference>
<dbReference type="CDD" id="cd12912">
    <property type="entry name" value="PDC2_MCP_like"/>
    <property type="match status" value="1"/>
</dbReference>
<dbReference type="PROSITE" id="PS50885">
    <property type="entry name" value="HAMP"/>
    <property type="match status" value="1"/>
</dbReference>
<reference evidence="12 13" key="1">
    <citation type="submission" date="2018-08" db="EMBL/GenBank/DDBJ databases">
        <title>A genome reference for cultivated species of the human gut microbiota.</title>
        <authorList>
            <person name="Zou Y."/>
            <person name="Xue W."/>
            <person name="Luo G."/>
        </authorList>
    </citation>
    <scope>NUCLEOTIDE SEQUENCE [LARGE SCALE GENOMIC DNA]</scope>
    <source>
        <strain evidence="12 13">AF14-18</strain>
    </source>
</reference>
<feature type="domain" description="HAMP" evidence="11">
    <location>
        <begin position="336"/>
        <end position="388"/>
    </location>
</feature>
<dbReference type="Gene3D" id="6.10.340.10">
    <property type="match status" value="1"/>
</dbReference>
<dbReference type="RefSeq" id="WP_002567634.1">
    <property type="nucleotide sequence ID" value="NZ_CABKUK010000001.1"/>
</dbReference>
<evidence type="ECO:0000256" key="6">
    <source>
        <dbReference type="ARBA" id="ARBA00023136"/>
    </source>
</evidence>
<evidence type="ECO:0000256" key="7">
    <source>
        <dbReference type="ARBA" id="ARBA00029447"/>
    </source>
</evidence>